<keyword evidence="3" id="KW-0858">Xylan degradation</keyword>
<evidence type="ECO:0008006" key="11">
    <source>
        <dbReference type="Google" id="ProtNLM"/>
    </source>
</evidence>
<dbReference type="EMBL" id="CAJNOR010000390">
    <property type="protein sequence ID" value="CAF0900148.1"/>
    <property type="molecule type" value="Genomic_DNA"/>
</dbReference>
<dbReference type="GO" id="GO:0030600">
    <property type="term" value="F:feruloyl esterase activity"/>
    <property type="evidence" value="ECO:0007669"/>
    <property type="project" value="InterPro"/>
</dbReference>
<comment type="caution">
    <text evidence="9">The sequence shown here is derived from an EMBL/GenBank/DDBJ whole genome shotgun (WGS) entry which is preliminary data.</text>
</comment>
<evidence type="ECO:0000313" key="9">
    <source>
        <dbReference type="EMBL" id="CAF0900148.1"/>
    </source>
</evidence>
<dbReference type="Proteomes" id="UP000663828">
    <property type="component" value="Unassembled WGS sequence"/>
</dbReference>
<dbReference type="InterPro" id="IPR043595">
    <property type="entry name" value="FaeB/C/D"/>
</dbReference>
<evidence type="ECO:0000256" key="6">
    <source>
        <dbReference type="ARBA" id="ARBA00023277"/>
    </source>
</evidence>
<keyword evidence="7" id="KW-0624">Polysaccharide degradation</keyword>
<keyword evidence="4 8" id="KW-0732">Signal</keyword>
<reference evidence="9" key="1">
    <citation type="submission" date="2021-02" db="EMBL/GenBank/DDBJ databases">
        <authorList>
            <person name="Nowell W R."/>
        </authorList>
    </citation>
    <scope>NUCLEOTIDE SEQUENCE</scope>
</reference>
<accession>A0A813ZJ34</accession>
<evidence type="ECO:0000313" key="10">
    <source>
        <dbReference type="Proteomes" id="UP000663828"/>
    </source>
</evidence>
<evidence type="ECO:0000256" key="5">
    <source>
        <dbReference type="ARBA" id="ARBA00022801"/>
    </source>
</evidence>
<proteinExistence type="predicted"/>
<protein>
    <recommendedName>
        <fullName evidence="11">Feruloyl esterase</fullName>
    </recommendedName>
</protein>
<evidence type="ECO:0000256" key="7">
    <source>
        <dbReference type="ARBA" id="ARBA00023326"/>
    </source>
</evidence>
<organism evidence="9 10">
    <name type="scientific">Adineta ricciae</name>
    <name type="common">Rotifer</name>
    <dbReference type="NCBI Taxonomy" id="249248"/>
    <lineage>
        <taxon>Eukaryota</taxon>
        <taxon>Metazoa</taxon>
        <taxon>Spiralia</taxon>
        <taxon>Gnathifera</taxon>
        <taxon>Rotifera</taxon>
        <taxon>Eurotatoria</taxon>
        <taxon>Bdelloidea</taxon>
        <taxon>Adinetida</taxon>
        <taxon>Adinetidae</taxon>
        <taxon>Adineta</taxon>
    </lineage>
</organism>
<dbReference type="SUPFAM" id="SSF53474">
    <property type="entry name" value="alpha/beta-Hydrolases"/>
    <property type="match status" value="1"/>
</dbReference>
<evidence type="ECO:0000256" key="1">
    <source>
        <dbReference type="ARBA" id="ARBA00004613"/>
    </source>
</evidence>
<dbReference type="Gene3D" id="3.40.50.1820">
    <property type="entry name" value="alpha/beta hydrolase"/>
    <property type="match status" value="1"/>
</dbReference>
<dbReference type="PANTHER" id="PTHR38050:SF2">
    <property type="entry name" value="FERULOYL ESTERASE C-RELATED"/>
    <property type="match status" value="1"/>
</dbReference>
<feature type="chain" id="PRO_5032656612" description="Feruloyl esterase" evidence="8">
    <location>
        <begin position="22"/>
        <end position="332"/>
    </location>
</feature>
<name>A0A813ZJ34_ADIRI</name>
<evidence type="ECO:0000256" key="2">
    <source>
        <dbReference type="ARBA" id="ARBA00022525"/>
    </source>
</evidence>
<dbReference type="PANTHER" id="PTHR38050">
    <property type="match status" value="1"/>
</dbReference>
<gene>
    <name evidence="9" type="ORF">XAT740_LOCUS7979</name>
</gene>
<keyword evidence="5" id="KW-0378">Hydrolase</keyword>
<feature type="signal peptide" evidence="8">
    <location>
        <begin position="1"/>
        <end position="21"/>
    </location>
</feature>
<dbReference type="AlphaFoldDB" id="A0A813ZJ34"/>
<dbReference type="GO" id="GO:0045493">
    <property type="term" value="P:xylan catabolic process"/>
    <property type="evidence" value="ECO:0007669"/>
    <property type="project" value="UniProtKB-KW"/>
</dbReference>
<sequence length="332" mass="35514">MGQHLMLHCASVLALAALSAAVIPSSGCGKVIPLGIIPGQATPFHIDATADQPVRHYNVWISADFQNDRPHAMVFSFHGHNGDMAKQEDLSQFSQSDLLINHSGIIAVYPQGVLGTDKESAWQGAPYSAAGVDDILFVNTMISTLEDIFCVDSSRIYAAGKSNGGGFVNLLACTPSIAAKFAAFATVSAAFYTTTFNGDCPTNRALPILDFHGTADKVAQYNGGQSHGATEVSVNTFRLGWASRNGCQGDPTISYLPTETDSEQLVEIQTWNTNCLADSIVVGYKITKGDHAWPRTTLPKKCNGVVSTHDCTTTVFDATPSVIIPFFNEYTL</sequence>
<evidence type="ECO:0000256" key="4">
    <source>
        <dbReference type="ARBA" id="ARBA00022729"/>
    </source>
</evidence>
<keyword evidence="6" id="KW-0119">Carbohydrate metabolism</keyword>
<comment type="subcellular location">
    <subcellularLocation>
        <location evidence="1">Secreted</location>
    </subcellularLocation>
</comment>
<dbReference type="GO" id="GO:0005576">
    <property type="term" value="C:extracellular region"/>
    <property type="evidence" value="ECO:0007669"/>
    <property type="project" value="UniProtKB-SubCell"/>
</dbReference>
<keyword evidence="10" id="KW-1185">Reference proteome</keyword>
<dbReference type="InterPro" id="IPR029058">
    <property type="entry name" value="AB_hydrolase_fold"/>
</dbReference>
<evidence type="ECO:0000256" key="3">
    <source>
        <dbReference type="ARBA" id="ARBA00022651"/>
    </source>
</evidence>
<evidence type="ECO:0000256" key="8">
    <source>
        <dbReference type="SAM" id="SignalP"/>
    </source>
</evidence>
<keyword evidence="2" id="KW-0964">Secreted</keyword>